<dbReference type="EC" id="3.4.24.-" evidence="3"/>
<accession>A0ABW4DFA1</accession>
<proteinExistence type="predicted"/>
<dbReference type="Proteomes" id="UP001597340">
    <property type="component" value="Unassembled WGS sequence"/>
</dbReference>
<dbReference type="Pfam" id="PF18894">
    <property type="entry name" value="PhageMetallopep"/>
    <property type="match status" value="1"/>
</dbReference>
<sequence>MAKAQKFHSEASKETYELLEDMIEKHHDRLEDTSFLILFKHGGWKTKGKTVFSKFKVLADDLRRTLNKDAILYLNADMWLALSDPQKRYVLDDALYTITPKYDKHDCVIEAADGRPLLTTLPPDIEGFTEVIKRHGAITEDVKRLARALTETNQLTIEDVTQAEEDKPQDKPAEPREGVKGIINPDGTIDINDPNQAKLPLDDEEAAAAAIAASAAGGDNPPPGDHPDDDLPF</sequence>
<protein>
    <submittedName>
        <fullName evidence="3">Metallopeptidase</fullName>
        <ecNumber evidence="3">3.4.24.-</ecNumber>
    </submittedName>
</protein>
<evidence type="ECO:0000313" key="4">
    <source>
        <dbReference type="Proteomes" id="UP001597340"/>
    </source>
</evidence>
<keyword evidence="3" id="KW-0378">Hydrolase</keyword>
<evidence type="ECO:0000256" key="1">
    <source>
        <dbReference type="SAM" id="MobiDB-lite"/>
    </source>
</evidence>
<reference evidence="4" key="1">
    <citation type="journal article" date="2019" name="Int. J. Syst. Evol. Microbiol.">
        <title>The Global Catalogue of Microorganisms (GCM) 10K type strain sequencing project: providing services to taxonomists for standard genome sequencing and annotation.</title>
        <authorList>
            <consortium name="The Broad Institute Genomics Platform"/>
            <consortium name="The Broad Institute Genome Sequencing Center for Infectious Disease"/>
            <person name="Wu L."/>
            <person name="Ma J."/>
        </authorList>
    </citation>
    <scope>NUCLEOTIDE SEQUENCE [LARGE SCALE GENOMIC DNA]</scope>
    <source>
        <strain evidence="4">CCM 9147</strain>
    </source>
</reference>
<feature type="compositionally biased region" description="Low complexity" evidence="1">
    <location>
        <begin position="207"/>
        <end position="219"/>
    </location>
</feature>
<feature type="domain" description="Putative phage metallopeptidase" evidence="2">
    <location>
        <begin position="8"/>
        <end position="149"/>
    </location>
</feature>
<dbReference type="InterPro" id="IPR043998">
    <property type="entry name" value="Put_Metallopep"/>
</dbReference>
<gene>
    <name evidence="3" type="ORF">ACFQ5D_09495</name>
</gene>
<name>A0ABW4DFA1_9BACL</name>
<keyword evidence="4" id="KW-1185">Reference proteome</keyword>
<dbReference type="GO" id="GO:0016787">
    <property type="term" value="F:hydrolase activity"/>
    <property type="evidence" value="ECO:0007669"/>
    <property type="project" value="UniProtKB-KW"/>
</dbReference>
<feature type="region of interest" description="Disordered" evidence="1">
    <location>
        <begin position="158"/>
        <end position="233"/>
    </location>
</feature>
<evidence type="ECO:0000313" key="3">
    <source>
        <dbReference type="EMBL" id="MFD1461650.1"/>
    </source>
</evidence>
<comment type="caution">
    <text evidence="3">The sequence shown here is derived from an EMBL/GenBank/DDBJ whole genome shotgun (WGS) entry which is preliminary data.</text>
</comment>
<feature type="compositionally biased region" description="Basic and acidic residues" evidence="1">
    <location>
        <begin position="164"/>
        <end position="179"/>
    </location>
</feature>
<organism evidence="3 4">
    <name type="scientific">Paenibacillus farraposensis</name>
    <dbReference type="NCBI Taxonomy" id="2807095"/>
    <lineage>
        <taxon>Bacteria</taxon>
        <taxon>Bacillati</taxon>
        <taxon>Bacillota</taxon>
        <taxon>Bacilli</taxon>
        <taxon>Bacillales</taxon>
        <taxon>Paenibacillaceae</taxon>
        <taxon>Paenibacillus</taxon>
    </lineage>
</organism>
<dbReference type="RefSeq" id="WP_229524392.1">
    <property type="nucleotide sequence ID" value="NZ_JAFFQR010000064.1"/>
</dbReference>
<evidence type="ECO:0000259" key="2">
    <source>
        <dbReference type="Pfam" id="PF18894"/>
    </source>
</evidence>
<dbReference type="EMBL" id="JBHTNZ010000009">
    <property type="protein sequence ID" value="MFD1461650.1"/>
    <property type="molecule type" value="Genomic_DNA"/>
</dbReference>